<reference evidence="1 2" key="2">
    <citation type="journal article" date="2022" name="Mol. Ecol. Resour.">
        <title>The genomes of chicory, endive, great burdock and yacon provide insights into Asteraceae paleo-polyploidization history and plant inulin production.</title>
        <authorList>
            <person name="Fan W."/>
            <person name="Wang S."/>
            <person name="Wang H."/>
            <person name="Wang A."/>
            <person name="Jiang F."/>
            <person name="Liu H."/>
            <person name="Zhao H."/>
            <person name="Xu D."/>
            <person name="Zhang Y."/>
        </authorList>
    </citation>
    <scope>NUCLEOTIDE SEQUENCE [LARGE SCALE GENOMIC DNA]</scope>
    <source>
        <strain evidence="2">cv. Niubang</strain>
    </source>
</reference>
<protein>
    <submittedName>
        <fullName evidence="1">Uncharacterized protein</fullName>
    </submittedName>
</protein>
<accession>A0ACB8Y2X5</accession>
<sequence>MQVPIALILPIGIPFALSFLANVVVGESTINLGLWDTAGSSDARIGHRGTVVFLHGATTQSYSYRVVMSQVVILILLSGVDQTKSDMNVKRSNNSVQVTIPRGHLTIVGRLHDAIGVFLEILVNVIRKKSGECEYDKVIVAVKQGNLLATAEQPELTIDS</sequence>
<evidence type="ECO:0000313" key="2">
    <source>
        <dbReference type="Proteomes" id="UP001055879"/>
    </source>
</evidence>
<reference evidence="2" key="1">
    <citation type="journal article" date="2022" name="Mol. Ecol. Resour.">
        <title>The genomes of chicory, endive, great burdock and yacon provide insights into Asteraceae palaeo-polyploidization history and plant inulin production.</title>
        <authorList>
            <person name="Fan W."/>
            <person name="Wang S."/>
            <person name="Wang H."/>
            <person name="Wang A."/>
            <person name="Jiang F."/>
            <person name="Liu H."/>
            <person name="Zhao H."/>
            <person name="Xu D."/>
            <person name="Zhang Y."/>
        </authorList>
    </citation>
    <scope>NUCLEOTIDE SEQUENCE [LARGE SCALE GENOMIC DNA]</scope>
    <source>
        <strain evidence="2">cv. Niubang</strain>
    </source>
</reference>
<dbReference type="EMBL" id="CM042060">
    <property type="protein sequence ID" value="KAI3678371.1"/>
    <property type="molecule type" value="Genomic_DNA"/>
</dbReference>
<name>A0ACB8Y2X5_ARCLA</name>
<comment type="caution">
    <text evidence="1">The sequence shown here is derived from an EMBL/GenBank/DDBJ whole genome shotgun (WGS) entry which is preliminary data.</text>
</comment>
<organism evidence="1 2">
    <name type="scientific">Arctium lappa</name>
    <name type="common">Greater burdock</name>
    <name type="synonym">Lappa major</name>
    <dbReference type="NCBI Taxonomy" id="4217"/>
    <lineage>
        <taxon>Eukaryota</taxon>
        <taxon>Viridiplantae</taxon>
        <taxon>Streptophyta</taxon>
        <taxon>Embryophyta</taxon>
        <taxon>Tracheophyta</taxon>
        <taxon>Spermatophyta</taxon>
        <taxon>Magnoliopsida</taxon>
        <taxon>eudicotyledons</taxon>
        <taxon>Gunneridae</taxon>
        <taxon>Pentapetalae</taxon>
        <taxon>asterids</taxon>
        <taxon>campanulids</taxon>
        <taxon>Asterales</taxon>
        <taxon>Asteraceae</taxon>
        <taxon>Carduoideae</taxon>
        <taxon>Cardueae</taxon>
        <taxon>Arctiinae</taxon>
        <taxon>Arctium</taxon>
    </lineage>
</organism>
<gene>
    <name evidence="1" type="ORF">L6452_37660</name>
</gene>
<dbReference type="Proteomes" id="UP001055879">
    <property type="component" value="Linkage Group LG14"/>
</dbReference>
<keyword evidence="2" id="KW-1185">Reference proteome</keyword>
<proteinExistence type="predicted"/>
<evidence type="ECO:0000313" key="1">
    <source>
        <dbReference type="EMBL" id="KAI3678371.1"/>
    </source>
</evidence>